<dbReference type="GO" id="GO:0006826">
    <property type="term" value="P:iron ion transport"/>
    <property type="evidence" value="ECO:0007669"/>
    <property type="project" value="UniProtKB-KW"/>
</dbReference>
<evidence type="ECO:0000256" key="1">
    <source>
        <dbReference type="ARBA" id="ARBA00008183"/>
    </source>
</evidence>
<reference evidence="4" key="1">
    <citation type="submission" date="2014-11" db="EMBL/GenBank/DDBJ databases">
        <authorList>
            <person name="Otto D Thomas"/>
            <person name="Naeem Raeece"/>
        </authorList>
    </citation>
    <scope>NUCLEOTIDE SEQUENCE</scope>
</reference>
<dbReference type="PANTHER" id="PTHR16821">
    <property type="entry name" value="FRATAXIN"/>
    <property type="match status" value="1"/>
</dbReference>
<evidence type="ECO:0000256" key="3">
    <source>
        <dbReference type="ARBA" id="ARBA00023004"/>
    </source>
</evidence>
<dbReference type="PhylomeDB" id="A0A0G4HTH9"/>
<keyword evidence="2" id="KW-0813">Transport</keyword>
<accession>A0A0G4HTH9</accession>
<dbReference type="Pfam" id="PF01491">
    <property type="entry name" value="Frataxin_Cyay"/>
    <property type="match status" value="1"/>
</dbReference>
<dbReference type="GO" id="GO:0006879">
    <property type="term" value="P:intracellular iron ion homeostasis"/>
    <property type="evidence" value="ECO:0007669"/>
    <property type="project" value="TreeGrafter"/>
</dbReference>
<keyword evidence="2" id="KW-0410">Iron transport</keyword>
<dbReference type="GO" id="GO:0008198">
    <property type="term" value="F:ferrous iron binding"/>
    <property type="evidence" value="ECO:0007669"/>
    <property type="project" value="TreeGrafter"/>
</dbReference>
<comment type="similarity">
    <text evidence="1">Belongs to the frataxin family.</text>
</comment>
<dbReference type="SMART" id="SM01219">
    <property type="entry name" value="Frataxin_Cyay"/>
    <property type="match status" value="1"/>
</dbReference>
<evidence type="ECO:0000256" key="2">
    <source>
        <dbReference type="ARBA" id="ARBA00022496"/>
    </source>
</evidence>
<dbReference type="InterPro" id="IPR002908">
    <property type="entry name" value="Frataxin/CyaY"/>
</dbReference>
<dbReference type="GO" id="GO:0005739">
    <property type="term" value="C:mitochondrion"/>
    <property type="evidence" value="ECO:0007669"/>
    <property type="project" value="TreeGrafter"/>
</dbReference>
<evidence type="ECO:0000313" key="4">
    <source>
        <dbReference type="EMBL" id="CEM47711.1"/>
    </source>
</evidence>
<dbReference type="PANTHER" id="PTHR16821:SF2">
    <property type="entry name" value="FRATAXIN, MITOCHONDRIAL"/>
    <property type="match status" value="1"/>
</dbReference>
<dbReference type="AlphaFoldDB" id="A0A0G4HTH9"/>
<name>A0A0G4HTH9_9ALVE</name>
<dbReference type="GO" id="GO:0051537">
    <property type="term" value="F:2 iron, 2 sulfur cluster binding"/>
    <property type="evidence" value="ECO:0007669"/>
    <property type="project" value="TreeGrafter"/>
</dbReference>
<dbReference type="SUPFAM" id="SSF55387">
    <property type="entry name" value="Frataxin/Nqo15-like"/>
    <property type="match status" value="1"/>
</dbReference>
<dbReference type="GO" id="GO:0008199">
    <property type="term" value="F:ferric iron binding"/>
    <property type="evidence" value="ECO:0007669"/>
    <property type="project" value="InterPro"/>
</dbReference>
<keyword evidence="3" id="KW-0408">Iron</keyword>
<dbReference type="Gene3D" id="3.30.920.10">
    <property type="entry name" value="Frataxin/CyaY"/>
    <property type="match status" value="1"/>
</dbReference>
<protein>
    <submittedName>
        <fullName evidence="4">Uncharacterized protein</fullName>
    </submittedName>
</protein>
<dbReference type="PROSITE" id="PS50810">
    <property type="entry name" value="FRATAXIN_2"/>
    <property type="match status" value="1"/>
</dbReference>
<keyword evidence="2" id="KW-0406">Ion transport</keyword>
<dbReference type="GO" id="GO:0034986">
    <property type="term" value="F:iron chaperone activity"/>
    <property type="evidence" value="ECO:0007669"/>
    <property type="project" value="TreeGrafter"/>
</dbReference>
<organism evidence="4">
    <name type="scientific">Chromera velia CCMP2878</name>
    <dbReference type="NCBI Taxonomy" id="1169474"/>
    <lineage>
        <taxon>Eukaryota</taxon>
        <taxon>Sar</taxon>
        <taxon>Alveolata</taxon>
        <taxon>Colpodellida</taxon>
        <taxon>Chromeraceae</taxon>
        <taxon>Chromera</taxon>
    </lineage>
</organism>
<proteinExistence type="inferred from homology"/>
<sequence>MYVCMYVCVFGVQPSEQCLHDSLEEAEVEELEDLELREGVLTIDLGRLGIFVINKHFLTQQLWYSSPVSGAQYFDFSSNPKWMSQTLKQDLFTVLSTELSQLGVEIGLQACSQR</sequence>
<dbReference type="InterPro" id="IPR036524">
    <property type="entry name" value="Frataxin/CyaY_sf"/>
</dbReference>
<dbReference type="EMBL" id="CDMZ01003824">
    <property type="protein sequence ID" value="CEM47711.1"/>
    <property type="molecule type" value="Genomic_DNA"/>
</dbReference>
<dbReference type="GO" id="GO:0016226">
    <property type="term" value="P:iron-sulfur cluster assembly"/>
    <property type="evidence" value="ECO:0007669"/>
    <property type="project" value="InterPro"/>
</dbReference>
<dbReference type="VEuPathDB" id="CryptoDB:Cvel_31480"/>
<gene>
    <name evidence="4" type="ORF">Cvel_31480</name>
</gene>
<dbReference type="GO" id="GO:0004322">
    <property type="term" value="F:ferroxidase activity"/>
    <property type="evidence" value="ECO:0007669"/>
    <property type="project" value="TreeGrafter"/>
</dbReference>